<evidence type="ECO:0000313" key="1">
    <source>
        <dbReference type="EMBL" id="KAJ3480748.1"/>
    </source>
</evidence>
<accession>A0ACC1QLW5</accession>
<keyword evidence="2" id="KW-1185">Reference proteome</keyword>
<comment type="caution">
    <text evidence="1">The sequence shown here is derived from an EMBL/GenBank/DDBJ whole genome shotgun (WGS) entry which is preliminary data.</text>
</comment>
<sequence>MNPNTQELKVDVSKTLSENAYSISFLAAGVERADGAQLAANNPCEDRFNRFQTLHLWQSQTWVAATIFDGHNGWQTAAHLEKVLLTVVRNKLNNLQPGSRTDRAIQNAIEEIFTDINDSLIGDFVGRATDKDLALEEKVQYMHVALPGSCALLLLYNPNSKTLYTACTGDSRDVLGQQTSDGHWLPEALSEDQNCGNEKETARIRKEHPNEQNVIRNGKVLGMGVTRAFGNFRWKSSYEAQLELGKRFITAGAMNKDDIPTPPYLTARPTVTARQLDAELPAFVVLASDGLWYNCETREAVDLVVRWLEAQPESSLREMNMELRETPSTVWWKKRAPSQRRAIPAASIFLNGGTTLTFGFERKGRRLKTWTMSRFI</sequence>
<evidence type="ECO:0000313" key="2">
    <source>
        <dbReference type="Proteomes" id="UP001148737"/>
    </source>
</evidence>
<name>A0ACC1QLW5_9HYPO</name>
<protein>
    <submittedName>
        <fullName evidence="1">Uncharacterized protein</fullName>
    </submittedName>
</protein>
<organism evidence="1 2">
    <name type="scientific">Lecanicillium saksenae</name>
    <dbReference type="NCBI Taxonomy" id="468837"/>
    <lineage>
        <taxon>Eukaryota</taxon>
        <taxon>Fungi</taxon>
        <taxon>Dikarya</taxon>
        <taxon>Ascomycota</taxon>
        <taxon>Pezizomycotina</taxon>
        <taxon>Sordariomycetes</taxon>
        <taxon>Hypocreomycetidae</taxon>
        <taxon>Hypocreales</taxon>
        <taxon>Cordycipitaceae</taxon>
        <taxon>Lecanicillium</taxon>
    </lineage>
</organism>
<dbReference type="EMBL" id="JANAKD010001320">
    <property type="protein sequence ID" value="KAJ3480748.1"/>
    <property type="molecule type" value="Genomic_DNA"/>
</dbReference>
<dbReference type="Proteomes" id="UP001148737">
    <property type="component" value="Unassembled WGS sequence"/>
</dbReference>
<gene>
    <name evidence="1" type="ORF">NLG97_g7991</name>
</gene>
<proteinExistence type="predicted"/>
<reference evidence="1" key="1">
    <citation type="submission" date="2022-07" db="EMBL/GenBank/DDBJ databases">
        <title>Genome Sequence of Lecanicillium saksenae.</title>
        <authorList>
            <person name="Buettner E."/>
        </authorList>
    </citation>
    <scope>NUCLEOTIDE SEQUENCE</scope>
    <source>
        <strain evidence="1">VT-O1</strain>
    </source>
</reference>